<accession>A0AAW1LTY3</accession>
<gene>
    <name evidence="2" type="ORF">QE152_g10683</name>
</gene>
<dbReference type="EMBL" id="JASPKY010000099">
    <property type="protein sequence ID" value="KAK9737479.1"/>
    <property type="molecule type" value="Genomic_DNA"/>
</dbReference>
<sequence length="257" mass="30371">MEEIEQNIKRRRKGVRHDADYKRNFVPKCKVKGAEHINYRNKAIPPKSWAAVSCRCPLKCSRIISEDIFSKFYKLNTKDEQDIYLQGLIEVRNIQQRRKRKQENKNRSKSYWHFVSTGLVEPFSASEDEWLPPSGNESEDEDDSPGEVIKNGMHLNDIKSNGQMSTVAEVVQNITVHSGKNYRRSDPSQWRRVVQNITVHSGKKRRSDPSQWRRSKKKVDRRLARRQLHIPTWCKCKDMISEEIYKKTFKFSKHEPQ</sequence>
<feature type="region of interest" description="Disordered" evidence="1">
    <location>
        <begin position="200"/>
        <end position="220"/>
    </location>
</feature>
<evidence type="ECO:0000313" key="2">
    <source>
        <dbReference type="EMBL" id="KAK9737479.1"/>
    </source>
</evidence>
<name>A0AAW1LTY3_POPJA</name>
<dbReference type="AlphaFoldDB" id="A0AAW1LTY3"/>
<reference evidence="2 3" key="1">
    <citation type="journal article" date="2024" name="BMC Genomics">
        <title>De novo assembly and annotation of Popillia japonica's genome with initial clues to its potential as an invasive pest.</title>
        <authorList>
            <person name="Cucini C."/>
            <person name="Boschi S."/>
            <person name="Funari R."/>
            <person name="Cardaioli E."/>
            <person name="Iannotti N."/>
            <person name="Marturano G."/>
            <person name="Paoli F."/>
            <person name="Bruttini M."/>
            <person name="Carapelli A."/>
            <person name="Frati F."/>
            <person name="Nardi F."/>
        </authorList>
    </citation>
    <scope>NUCLEOTIDE SEQUENCE [LARGE SCALE GENOMIC DNA]</scope>
    <source>
        <strain evidence="2">DMR45628</strain>
    </source>
</reference>
<evidence type="ECO:0000313" key="3">
    <source>
        <dbReference type="Proteomes" id="UP001458880"/>
    </source>
</evidence>
<keyword evidence="3" id="KW-1185">Reference proteome</keyword>
<protein>
    <submittedName>
        <fullName evidence="2">Uncharacterized protein</fullName>
    </submittedName>
</protein>
<proteinExistence type="predicted"/>
<evidence type="ECO:0000256" key="1">
    <source>
        <dbReference type="SAM" id="MobiDB-lite"/>
    </source>
</evidence>
<dbReference type="Proteomes" id="UP001458880">
    <property type="component" value="Unassembled WGS sequence"/>
</dbReference>
<organism evidence="2 3">
    <name type="scientific">Popillia japonica</name>
    <name type="common">Japanese beetle</name>
    <dbReference type="NCBI Taxonomy" id="7064"/>
    <lineage>
        <taxon>Eukaryota</taxon>
        <taxon>Metazoa</taxon>
        <taxon>Ecdysozoa</taxon>
        <taxon>Arthropoda</taxon>
        <taxon>Hexapoda</taxon>
        <taxon>Insecta</taxon>
        <taxon>Pterygota</taxon>
        <taxon>Neoptera</taxon>
        <taxon>Endopterygota</taxon>
        <taxon>Coleoptera</taxon>
        <taxon>Polyphaga</taxon>
        <taxon>Scarabaeiformia</taxon>
        <taxon>Scarabaeidae</taxon>
        <taxon>Rutelinae</taxon>
        <taxon>Popillia</taxon>
    </lineage>
</organism>
<comment type="caution">
    <text evidence="2">The sequence shown here is derived from an EMBL/GenBank/DDBJ whole genome shotgun (WGS) entry which is preliminary data.</text>
</comment>
<feature type="region of interest" description="Disordered" evidence="1">
    <location>
        <begin position="126"/>
        <end position="152"/>
    </location>
</feature>